<protein>
    <submittedName>
        <fullName evidence="2">Uncharacterized protein</fullName>
    </submittedName>
</protein>
<feature type="region of interest" description="Disordered" evidence="1">
    <location>
        <begin position="76"/>
        <end position="97"/>
    </location>
</feature>
<name>A0A8J4UEN6_CLAMG</name>
<dbReference type="AlphaFoldDB" id="A0A8J4UEN6"/>
<proteinExistence type="predicted"/>
<evidence type="ECO:0000313" key="3">
    <source>
        <dbReference type="Proteomes" id="UP000727407"/>
    </source>
</evidence>
<keyword evidence="3" id="KW-1185">Reference proteome</keyword>
<accession>A0A8J4UEN6</accession>
<sequence>MIGSLKQDLSPLTEYRGFTPAEMLLHTHPACPEGSCKRLSSNLLLPSTSDSAPSDCRVSFVFYNDIIASTVQTRSKRESERMELWEMESSSRRGSLN</sequence>
<reference evidence="2" key="1">
    <citation type="submission" date="2020-07" db="EMBL/GenBank/DDBJ databases">
        <title>Clarias magur genome sequencing, assembly and annotation.</title>
        <authorList>
            <person name="Kushwaha B."/>
            <person name="Kumar R."/>
            <person name="Das P."/>
            <person name="Joshi C.G."/>
            <person name="Kumar D."/>
            <person name="Nagpure N.S."/>
            <person name="Pandey M."/>
            <person name="Agarwal S."/>
            <person name="Srivastava S."/>
            <person name="Singh M."/>
            <person name="Sahoo L."/>
            <person name="Jayasankar P."/>
            <person name="Meher P.K."/>
            <person name="Koringa P.G."/>
            <person name="Iquebal M.A."/>
            <person name="Das S.P."/>
            <person name="Bit A."/>
            <person name="Patnaik S."/>
            <person name="Patel N."/>
            <person name="Shah T.M."/>
            <person name="Hinsu A."/>
            <person name="Jena J.K."/>
        </authorList>
    </citation>
    <scope>NUCLEOTIDE SEQUENCE</scope>
    <source>
        <strain evidence="2">CIFAMagur01</strain>
        <tissue evidence="2">Testis</tissue>
    </source>
</reference>
<dbReference type="Proteomes" id="UP000727407">
    <property type="component" value="Unassembled WGS sequence"/>
</dbReference>
<comment type="caution">
    <text evidence="2">The sequence shown here is derived from an EMBL/GenBank/DDBJ whole genome shotgun (WGS) entry which is preliminary data.</text>
</comment>
<gene>
    <name evidence="2" type="ORF">DAT39_012567</name>
</gene>
<organism evidence="2 3">
    <name type="scientific">Clarias magur</name>
    <name type="common">Asian catfish</name>
    <name type="synonym">Macropteronotus magur</name>
    <dbReference type="NCBI Taxonomy" id="1594786"/>
    <lineage>
        <taxon>Eukaryota</taxon>
        <taxon>Metazoa</taxon>
        <taxon>Chordata</taxon>
        <taxon>Craniata</taxon>
        <taxon>Vertebrata</taxon>
        <taxon>Euteleostomi</taxon>
        <taxon>Actinopterygii</taxon>
        <taxon>Neopterygii</taxon>
        <taxon>Teleostei</taxon>
        <taxon>Ostariophysi</taxon>
        <taxon>Siluriformes</taxon>
        <taxon>Clariidae</taxon>
        <taxon>Clarias</taxon>
    </lineage>
</organism>
<evidence type="ECO:0000256" key="1">
    <source>
        <dbReference type="SAM" id="MobiDB-lite"/>
    </source>
</evidence>
<evidence type="ECO:0000313" key="2">
    <source>
        <dbReference type="EMBL" id="KAF5897699.1"/>
    </source>
</evidence>
<dbReference type="EMBL" id="QNUK01000223">
    <property type="protein sequence ID" value="KAF5897699.1"/>
    <property type="molecule type" value="Genomic_DNA"/>
</dbReference>